<dbReference type="Gene3D" id="3.40.630.30">
    <property type="match status" value="1"/>
</dbReference>
<name>A0A1J0VPJ9_9NOCA</name>
<keyword evidence="2" id="KW-1185">Reference proteome</keyword>
<accession>A0A1J0VPJ9</accession>
<reference evidence="1" key="1">
    <citation type="submission" date="2016-11" db="EMBL/GenBank/DDBJ databases">
        <authorList>
            <person name="Jaros S."/>
            <person name="Januszkiewicz K."/>
            <person name="Wedrychowicz H."/>
        </authorList>
    </citation>
    <scope>NUCLEOTIDE SEQUENCE [LARGE SCALE GENOMIC DNA]</scope>
    <source>
        <strain evidence="1">Y48</strain>
    </source>
</reference>
<protein>
    <recommendedName>
        <fullName evidence="3">N-acetyltransferase domain-containing protein</fullName>
    </recommendedName>
</protein>
<organism evidence="1 2">
    <name type="scientific">Nocardia mangyaensis</name>
    <dbReference type="NCBI Taxonomy" id="2213200"/>
    <lineage>
        <taxon>Bacteria</taxon>
        <taxon>Bacillati</taxon>
        <taxon>Actinomycetota</taxon>
        <taxon>Actinomycetes</taxon>
        <taxon>Mycobacteriales</taxon>
        <taxon>Nocardiaceae</taxon>
        <taxon>Nocardia</taxon>
    </lineage>
</organism>
<dbReference type="Proteomes" id="UP000183810">
    <property type="component" value="Chromosome"/>
</dbReference>
<dbReference type="EMBL" id="CP018082">
    <property type="protein sequence ID" value="APE33965.1"/>
    <property type="molecule type" value="Genomic_DNA"/>
</dbReference>
<evidence type="ECO:0000313" key="2">
    <source>
        <dbReference type="Proteomes" id="UP000183810"/>
    </source>
</evidence>
<dbReference type="KEGG" id="nsl:BOX37_08255"/>
<dbReference type="InterPro" id="IPR016181">
    <property type="entry name" value="Acyl_CoA_acyltransferase"/>
</dbReference>
<dbReference type="AlphaFoldDB" id="A0A1J0VPJ9"/>
<evidence type="ECO:0000313" key="1">
    <source>
        <dbReference type="EMBL" id="APE33965.1"/>
    </source>
</evidence>
<evidence type="ECO:0008006" key="3">
    <source>
        <dbReference type="Google" id="ProtNLM"/>
    </source>
</evidence>
<sequence>MKAGNLLIVGRCEASTEIVAVAHLTFDESTSTMFAAHVAAVGVSESMRGLGGKVADSVLARSCEVIVDRAQEFSAGPILVTANIHVENHPSQRLFERAEFEPISVPLGEYQQ</sequence>
<gene>
    <name evidence="1" type="ORF">BOX37_08255</name>
</gene>
<proteinExistence type="predicted"/>
<dbReference type="SUPFAM" id="SSF55729">
    <property type="entry name" value="Acyl-CoA N-acyltransferases (Nat)"/>
    <property type="match status" value="1"/>
</dbReference>